<evidence type="ECO:0000256" key="2">
    <source>
        <dbReference type="SAM" id="SignalP"/>
    </source>
</evidence>
<gene>
    <name evidence="3" type="ORF">AVEN_205554_1</name>
</gene>
<feature type="signal peptide" evidence="2">
    <location>
        <begin position="1"/>
        <end position="18"/>
    </location>
</feature>
<feature type="chain" id="PRO_5021338514" evidence="2">
    <location>
        <begin position="19"/>
        <end position="116"/>
    </location>
</feature>
<dbReference type="AlphaFoldDB" id="A0A4Y2URD4"/>
<feature type="region of interest" description="Disordered" evidence="1">
    <location>
        <begin position="59"/>
        <end position="116"/>
    </location>
</feature>
<evidence type="ECO:0000256" key="1">
    <source>
        <dbReference type="SAM" id="MobiDB-lite"/>
    </source>
</evidence>
<accession>A0A4Y2URD4</accession>
<sequence>MHFKKLQNFAIFLLLSQLDDKSLLPPQRSNGTAANGAPTAPIWLVKRERVLVVSAQSDRARYINKQHKKPDIPMAPESPESASIDPPKEHQEQSIPSLLRDAPLPKGSHDAISAKS</sequence>
<evidence type="ECO:0000313" key="4">
    <source>
        <dbReference type="Proteomes" id="UP000499080"/>
    </source>
</evidence>
<proteinExistence type="predicted"/>
<reference evidence="3 4" key="1">
    <citation type="journal article" date="2019" name="Sci. Rep.">
        <title>Orb-weaving spider Araneus ventricosus genome elucidates the spidroin gene catalogue.</title>
        <authorList>
            <person name="Kono N."/>
            <person name="Nakamura H."/>
            <person name="Ohtoshi R."/>
            <person name="Moran D.A.P."/>
            <person name="Shinohara A."/>
            <person name="Yoshida Y."/>
            <person name="Fujiwara M."/>
            <person name="Mori M."/>
            <person name="Tomita M."/>
            <person name="Arakawa K."/>
        </authorList>
    </citation>
    <scope>NUCLEOTIDE SEQUENCE [LARGE SCALE GENOMIC DNA]</scope>
</reference>
<name>A0A4Y2URD4_ARAVE</name>
<dbReference type="EMBL" id="BGPR01038889">
    <property type="protein sequence ID" value="GBO14782.1"/>
    <property type="molecule type" value="Genomic_DNA"/>
</dbReference>
<keyword evidence="2" id="KW-0732">Signal</keyword>
<keyword evidence="4" id="KW-1185">Reference proteome</keyword>
<organism evidence="3 4">
    <name type="scientific">Araneus ventricosus</name>
    <name type="common">Orbweaver spider</name>
    <name type="synonym">Epeira ventricosa</name>
    <dbReference type="NCBI Taxonomy" id="182803"/>
    <lineage>
        <taxon>Eukaryota</taxon>
        <taxon>Metazoa</taxon>
        <taxon>Ecdysozoa</taxon>
        <taxon>Arthropoda</taxon>
        <taxon>Chelicerata</taxon>
        <taxon>Arachnida</taxon>
        <taxon>Araneae</taxon>
        <taxon>Araneomorphae</taxon>
        <taxon>Entelegynae</taxon>
        <taxon>Araneoidea</taxon>
        <taxon>Araneidae</taxon>
        <taxon>Araneus</taxon>
    </lineage>
</organism>
<dbReference type="Proteomes" id="UP000499080">
    <property type="component" value="Unassembled WGS sequence"/>
</dbReference>
<evidence type="ECO:0000313" key="3">
    <source>
        <dbReference type="EMBL" id="GBO14782.1"/>
    </source>
</evidence>
<protein>
    <submittedName>
        <fullName evidence="3">Uncharacterized protein</fullName>
    </submittedName>
</protein>
<comment type="caution">
    <text evidence="3">The sequence shown here is derived from an EMBL/GenBank/DDBJ whole genome shotgun (WGS) entry which is preliminary data.</text>
</comment>